<gene>
    <name evidence="2" type="ORF">QNA08_03630</name>
</gene>
<feature type="transmembrane region" description="Helical" evidence="1">
    <location>
        <begin position="20"/>
        <end position="39"/>
    </location>
</feature>
<dbReference type="EMBL" id="JASJEV010000002">
    <property type="protein sequence ID" value="MDJ1157328.1"/>
    <property type="molecule type" value="Genomic_DNA"/>
</dbReference>
<accession>A0ABT7ADB3</accession>
<keyword evidence="1" id="KW-0812">Transmembrane</keyword>
<evidence type="ECO:0000313" key="2">
    <source>
        <dbReference type="EMBL" id="MDJ1157328.1"/>
    </source>
</evidence>
<organism evidence="2 3">
    <name type="scientific">Chelatococcus albus</name>
    <dbReference type="NCBI Taxonomy" id="3047466"/>
    <lineage>
        <taxon>Bacteria</taxon>
        <taxon>Pseudomonadati</taxon>
        <taxon>Pseudomonadota</taxon>
        <taxon>Alphaproteobacteria</taxon>
        <taxon>Hyphomicrobiales</taxon>
        <taxon>Chelatococcaceae</taxon>
        <taxon>Chelatococcus</taxon>
    </lineage>
</organism>
<reference evidence="2 3" key="1">
    <citation type="submission" date="2023-05" db="EMBL/GenBank/DDBJ databases">
        <title>Chelatococcus sp. nov., a moderately thermophilic bacterium isolated from hot spring microbial mat.</title>
        <authorList>
            <person name="Hu C.-J."/>
            <person name="Li W.-J."/>
        </authorList>
    </citation>
    <scope>NUCLEOTIDE SEQUENCE [LARGE SCALE GENOMIC DNA]</scope>
    <source>
        <strain evidence="2 3">SYSU G07232</strain>
    </source>
</reference>
<keyword evidence="1" id="KW-1133">Transmembrane helix</keyword>
<protein>
    <submittedName>
        <fullName evidence="2">Uncharacterized protein</fullName>
    </submittedName>
</protein>
<comment type="caution">
    <text evidence="2">The sequence shown here is derived from an EMBL/GenBank/DDBJ whole genome shotgun (WGS) entry which is preliminary data.</text>
</comment>
<proteinExistence type="predicted"/>
<dbReference type="RefSeq" id="WP_283739333.1">
    <property type="nucleotide sequence ID" value="NZ_JASJEV010000002.1"/>
</dbReference>
<evidence type="ECO:0000313" key="3">
    <source>
        <dbReference type="Proteomes" id="UP001321492"/>
    </source>
</evidence>
<sequence>MRPIGACHGHLQRECIMLDLVYLVLGLGFSILMSLYALACERL</sequence>
<name>A0ABT7ADB3_9HYPH</name>
<evidence type="ECO:0000256" key="1">
    <source>
        <dbReference type="SAM" id="Phobius"/>
    </source>
</evidence>
<dbReference type="Proteomes" id="UP001321492">
    <property type="component" value="Unassembled WGS sequence"/>
</dbReference>
<keyword evidence="3" id="KW-1185">Reference proteome</keyword>
<keyword evidence="1" id="KW-0472">Membrane</keyword>